<evidence type="ECO:0000313" key="15">
    <source>
        <dbReference type="Proteomes" id="UP001642540"/>
    </source>
</evidence>
<feature type="compositionally biased region" description="Basic and acidic residues" evidence="11">
    <location>
        <begin position="442"/>
        <end position="451"/>
    </location>
</feature>
<accession>A0ABP1Q7S4</accession>
<keyword evidence="4" id="KW-0677">Repeat</keyword>
<keyword evidence="7" id="KW-0805">Transcription regulation</keyword>
<evidence type="ECO:0000256" key="6">
    <source>
        <dbReference type="ARBA" id="ARBA00022833"/>
    </source>
</evidence>
<feature type="compositionally biased region" description="Pro residues" evidence="11">
    <location>
        <begin position="410"/>
        <end position="435"/>
    </location>
</feature>
<dbReference type="InterPro" id="IPR025750">
    <property type="entry name" value="DPF1-3_N"/>
</dbReference>
<reference evidence="14 15" key="1">
    <citation type="submission" date="2024-08" db="EMBL/GenBank/DDBJ databases">
        <authorList>
            <person name="Cucini C."/>
            <person name="Frati F."/>
        </authorList>
    </citation>
    <scope>NUCLEOTIDE SEQUENCE [LARGE SCALE GENOMIC DNA]</scope>
</reference>
<evidence type="ECO:0000256" key="4">
    <source>
        <dbReference type="ARBA" id="ARBA00022737"/>
    </source>
</evidence>
<dbReference type="CDD" id="cd15530">
    <property type="entry name" value="PHD2_d4"/>
    <property type="match status" value="1"/>
</dbReference>
<keyword evidence="6" id="KW-0862">Zinc</keyword>
<comment type="caution">
    <text evidence="14">The sequence shown here is derived from an EMBL/GenBank/DDBJ whole genome shotgun (WGS) entry which is preliminary data.</text>
</comment>
<dbReference type="SMART" id="SM00249">
    <property type="entry name" value="PHD"/>
    <property type="match status" value="2"/>
</dbReference>
<dbReference type="InterPro" id="IPR036236">
    <property type="entry name" value="Znf_C2H2_sf"/>
</dbReference>
<feature type="region of interest" description="Disordered" evidence="11">
    <location>
        <begin position="107"/>
        <end position="208"/>
    </location>
</feature>
<dbReference type="PROSITE" id="PS00028">
    <property type="entry name" value="ZINC_FINGER_C2H2_1"/>
    <property type="match status" value="1"/>
</dbReference>
<evidence type="ECO:0000256" key="3">
    <source>
        <dbReference type="ARBA" id="ARBA00022723"/>
    </source>
</evidence>
<dbReference type="Pfam" id="PF14051">
    <property type="entry name" value="DPF1-3_N"/>
    <property type="match status" value="1"/>
</dbReference>
<dbReference type="Gene3D" id="3.30.160.60">
    <property type="entry name" value="Classic Zinc Finger"/>
    <property type="match status" value="1"/>
</dbReference>
<dbReference type="Proteomes" id="UP001642540">
    <property type="component" value="Unassembled WGS sequence"/>
</dbReference>
<dbReference type="InterPro" id="IPR011011">
    <property type="entry name" value="Znf_FYVE_PHD"/>
</dbReference>
<keyword evidence="3" id="KW-0479">Metal-binding</keyword>
<evidence type="ECO:0000256" key="11">
    <source>
        <dbReference type="SAM" id="MobiDB-lite"/>
    </source>
</evidence>
<dbReference type="SUPFAM" id="SSF57667">
    <property type="entry name" value="beta-beta-alpha zinc fingers"/>
    <property type="match status" value="1"/>
</dbReference>
<dbReference type="PROSITE" id="PS50157">
    <property type="entry name" value="ZINC_FINGER_C2H2_2"/>
    <property type="match status" value="1"/>
</dbReference>
<evidence type="ECO:0000259" key="13">
    <source>
        <dbReference type="PROSITE" id="PS50157"/>
    </source>
</evidence>
<protein>
    <recommendedName>
        <fullName evidence="16">Zinc finger protein ubi-d4</fullName>
    </recommendedName>
</protein>
<evidence type="ECO:0000256" key="1">
    <source>
        <dbReference type="ARBA" id="ARBA00004123"/>
    </source>
</evidence>
<proteinExistence type="inferred from homology"/>
<gene>
    <name evidence="14" type="ORF">ODALV1_LOCUS7659</name>
</gene>
<keyword evidence="9" id="KW-0539">Nucleus</keyword>
<dbReference type="CDD" id="cd15619">
    <property type="entry name" value="PHD1_d4"/>
    <property type="match status" value="1"/>
</dbReference>
<evidence type="ECO:0000256" key="5">
    <source>
        <dbReference type="ARBA" id="ARBA00022771"/>
    </source>
</evidence>
<dbReference type="InterPro" id="IPR013083">
    <property type="entry name" value="Znf_RING/FYVE/PHD"/>
</dbReference>
<sequence>MGSSETITLNPALVQKIQNYMNDPVYRETVENAASYNARLSSERTMRLPFLDSQTGVAQNHSNLFMDPRQRLPGLREGQIYSYPSKRWRKKRRQYLINFMQPRYPVRTENKEEEQSTVVAAESSPFPPPSASISFNEDSRDSTKDETKPEWFYDELEMPDVGDFEEPDPDSDYDYEEYSTSRRKKKKPPAKAPRTPASRGRRKITYDAVTDPEKPFACDICGARYKTRPGLTYHYTHSHKDKEDEEDDEMVPASPKRDDAAARRRGGPASSLPPPVLHPQQMPPTGGLQPPTLQPQQLPPQHHPMHMQNPAASQAGMMMPPPPHMMHGHHPPPPHLVPQQQPPPHHVGGPPPHPYVGGPPPPPPHHAQQPPPHHQPPPPPQQQQQPPPPPPQQQQLHPTMPPTSQSNSQQPPPGPPGPPPPQNTGGPPQQPPPQNPEANSNGERKGPDNMKPRVQASTYCDFCLGDANENKKSGEAEEMVSCSDCGRSGHPSCLQFTANMIISVKKYRWQCIECKCCSICGTSDNDDQLLFCDDCDRGYHMYCLSPPLDAPPEGSWSCTLCIAEFHK</sequence>
<feature type="region of interest" description="Disordered" evidence="11">
    <location>
        <begin position="229"/>
        <end position="452"/>
    </location>
</feature>
<feature type="domain" description="PHD-type" evidence="12">
    <location>
        <begin position="457"/>
        <end position="517"/>
    </location>
</feature>
<feature type="compositionally biased region" description="Low complexity" evidence="11">
    <location>
        <begin position="393"/>
        <end position="409"/>
    </location>
</feature>
<dbReference type="EMBL" id="CAXLJM020000024">
    <property type="protein sequence ID" value="CAL8090490.1"/>
    <property type="molecule type" value="Genomic_DNA"/>
</dbReference>
<dbReference type="Gene3D" id="3.30.40.10">
    <property type="entry name" value="Zinc/RING finger domain, C3HC4 (zinc finger)"/>
    <property type="match status" value="1"/>
</dbReference>
<dbReference type="InterPro" id="IPR019787">
    <property type="entry name" value="Znf_PHD-finger"/>
</dbReference>
<dbReference type="Pfam" id="PF00628">
    <property type="entry name" value="PHD"/>
    <property type="match status" value="2"/>
</dbReference>
<comment type="similarity">
    <text evidence="2">Belongs to the requiem/DPF family.</text>
</comment>
<dbReference type="PROSITE" id="PS50016">
    <property type="entry name" value="ZF_PHD_2"/>
    <property type="match status" value="2"/>
</dbReference>
<evidence type="ECO:0000313" key="14">
    <source>
        <dbReference type="EMBL" id="CAL8090490.1"/>
    </source>
</evidence>
<keyword evidence="15" id="KW-1185">Reference proteome</keyword>
<comment type="subcellular location">
    <subcellularLocation>
        <location evidence="1">Nucleus</location>
    </subcellularLocation>
</comment>
<evidence type="ECO:0000259" key="12">
    <source>
        <dbReference type="PROSITE" id="PS50016"/>
    </source>
</evidence>
<dbReference type="PANTHER" id="PTHR45888:SF5">
    <property type="entry name" value="D4, ISOFORM A"/>
    <property type="match status" value="1"/>
</dbReference>
<evidence type="ECO:0000256" key="10">
    <source>
        <dbReference type="PROSITE-ProRule" id="PRU00042"/>
    </source>
</evidence>
<evidence type="ECO:0000256" key="2">
    <source>
        <dbReference type="ARBA" id="ARBA00010539"/>
    </source>
</evidence>
<dbReference type="InterPro" id="IPR001965">
    <property type="entry name" value="Znf_PHD"/>
</dbReference>
<dbReference type="SUPFAM" id="SSF57903">
    <property type="entry name" value="FYVE/PHD zinc finger"/>
    <property type="match status" value="2"/>
</dbReference>
<evidence type="ECO:0008006" key="16">
    <source>
        <dbReference type="Google" id="ProtNLM"/>
    </source>
</evidence>
<evidence type="ECO:0000256" key="8">
    <source>
        <dbReference type="ARBA" id="ARBA00023163"/>
    </source>
</evidence>
<feature type="domain" description="PHD-type" evidence="12">
    <location>
        <begin position="514"/>
        <end position="564"/>
    </location>
</feature>
<feature type="domain" description="C2H2-type" evidence="13">
    <location>
        <begin position="216"/>
        <end position="244"/>
    </location>
</feature>
<feature type="compositionally biased region" description="Basic and acidic residues" evidence="11">
    <location>
        <begin position="137"/>
        <end position="151"/>
    </location>
</feature>
<dbReference type="InterPro" id="IPR013087">
    <property type="entry name" value="Znf_C2H2_type"/>
</dbReference>
<dbReference type="PANTHER" id="PTHR45888">
    <property type="entry name" value="HL01030P-RELATED"/>
    <property type="match status" value="1"/>
</dbReference>
<keyword evidence="8" id="KW-0804">Transcription</keyword>
<evidence type="ECO:0000256" key="9">
    <source>
        <dbReference type="ARBA" id="ARBA00023242"/>
    </source>
</evidence>
<keyword evidence="5 10" id="KW-0863">Zinc-finger</keyword>
<feature type="compositionally biased region" description="Pro residues" evidence="11">
    <location>
        <begin position="333"/>
        <end position="392"/>
    </location>
</feature>
<evidence type="ECO:0000256" key="7">
    <source>
        <dbReference type="ARBA" id="ARBA00023015"/>
    </source>
</evidence>
<name>A0ABP1Q7S4_9HEXA</name>
<feature type="compositionally biased region" description="Low complexity" evidence="11">
    <location>
        <begin position="278"/>
        <end position="296"/>
    </location>
</feature>
<organism evidence="14 15">
    <name type="scientific">Orchesella dallaii</name>
    <dbReference type="NCBI Taxonomy" id="48710"/>
    <lineage>
        <taxon>Eukaryota</taxon>
        <taxon>Metazoa</taxon>
        <taxon>Ecdysozoa</taxon>
        <taxon>Arthropoda</taxon>
        <taxon>Hexapoda</taxon>
        <taxon>Collembola</taxon>
        <taxon>Entomobryomorpha</taxon>
        <taxon>Entomobryoidea</taxon>
        <taxon>Orchesellidae</taxon>
        <taxon>Orchesellinae</taxon>
        <taxon>Orchesella</taxon>
    </lineage>
</organism>
<feature type="compositionally biased region" description="Acidic residues" evidence="11">
    <location>
        <begin position="152"/>
        <end position="177"/>
    </location>
</feature>